<accession>A0AAZ3R2B5</accession>
<feature type="domain" description="VWFA" evidence="2">
    <location>
        <begin position="30"/>
        <end position="157"/>
    </location>
</feature>
<reference evidence="5" key="1">
    <citation type="journal article" date="2018" name="PLoS ONE">
        <title>Chinook salmon (Oncorhynchus tshawytscha) genome and transcriptome.</title>
        <authorList>
            <person name="Christensen K.A."/>
            <person name="Leong J.S."/>
            <person name="Sakhrani D."/>
            <person name="Biagi C.A."/>
            <person name="Minkley D.R."/>
            <person name="Withler R.E."/>
            <person name="Rondeau E.B."/>
            <person name="Koop B.F."/>
            <person name="Devlin R.H."/>
        </authorList>
    </citation>
    <scope>NUCLEOTIDE SEQUENCE [LARGE SCALE GENOMIC DNA]</scope>
</reference>
<proteinExistence type="predicted"/>
<dbReference type="Pfam" id="PF15057">
    <property type="entry name" value="DUF4537"/>
    <property type="match status" value="1"/>
</dbReference>
<dbReference type="Ensembl" id="ENSOTST00005126748.1">
    <property type="protein sequence ID" value="ENSOTSP00005134274.1"/>
    <property type="gene ID" value="ENSOTSG00005035780.2"/>
</dbReference>
<keyword evidence="5" id="KW-1185">Reference proteome</keyword>
<protein>
    <recommendedName>
        <fullName evidence="6">DUF4537 domain-containing protein</fullName>
    </recommendedName>
</protein>
<dbReference type="InterPro" id="IPR002035">
    <property type="entry name" value="VWF_A"/>
</dbReference>
<evidence type="ECO:0000256" key="1">
    <source>
        <dbReference type="SAM" id="MobiDB-lite"/>
    </source>
</evidence>
<dbReference type="Gene3D" id="2.30.30.140">
    <property type="match status" value="1"/>
</dbReference>
<dbReference type="InterPro" id="IPR036465">
    <property type="entry name" value="vWFA_dom_sf"/>
</dbReference>
<name>A0AAZ3R2B5_ONCTS</name>
<evidence type="ECO:0000313" key="4">
    <source>
        <dbReference type="Ensembl" id="ENSOTSP00005134274.1"/>
    </source>
</evidence>
<dbReference type="Gene3D" id="3.40.50.410">
    <property type="entry name" value="von Willebrand factor, type A domain"/>
    <property type="match status" value="1"/>
</dbReference>
<feature type="domain" description="DUF4537" evidence="3">
    <location>
        <begin position="272"/>
        <end position="414"/>
    </location>
</feature>
<dbReference type="AlphaFoldDB" id="A0AAZ3R2B5"/>
<dbReference type="PANTHER" id="PTHR14343:SF3">
    <property type="entry name" value="SIMILAR TO PREDICTED GENE ICRFP703B1614Q5.5"/>
    <property type="match status" value="1"/>
</dbReference>
<organism evidence="4 5">
    <name type="scientific">Oncorhynchus tshawytscha</name>
    <name type="common">Chinook salmon</name>
    <name type="synonym">Salmo tshawytscha</name>
    <dbReference type="NCBI Taxonomy" id="74940"/>
    <lineage>
        <taxon>Eukaryota</taxon>
        <taxon>Metazoa</taxon>
        <taxon>Chordata</taxon>
        <taxon>Craniata</taxon>
        <taxon>Vertebrata</taxon>
        <taxon>Euteleostomi</taxon>
        <taxon>Actinopterygii</taxon>
        <taxon>Neopterygii</taxon>
        <taxon>Teleostei</taxon>
        <taxon>Protacanthopterygii</taxon>
        <taxon>Salmoniformes</taxon>
        <taxon>Salmonidae</taxon>
        <taxon>Salmoninae</taxon>
        <taxon>Oncorhynchus</taxon>
    </lineage>
</organism>
<evidence type="ECO:0000313" key="5">
    <source>
        <dbReference type="Proteomes" id="UP000694402"/>
    </source>
</evidence>
<dbReference type="Pfam" id="PF13768">
    <property type="entry name" value="VWA_3"/>
    <property type="match status" value="1"/>
</dbReference>
<evidence type="ECO:0000259" key="2">
    <source>
        <dbReference type="Pfam" id="PF13768"/>
    </source>
</evidence>
<dbReference type="CDD" id="cd04508">
    <property type="entry name" value="Tudor_SF"/>
    <property type="match status" value="1"/>
</dbReference>
<dbReference type="Proteomes" id="UP000694402">
    <property type="component" value="Unassembled WGS sequence"/>
</dbReference>
<dbReference type="SUPFAM" id="SSF53300">
    <property type="entry name" value="vWA-like"/>
    <property type="match status" value="1"/>
</dbReference>
<gene>
    <name evidence="4" type="primary">lg19h11orf16</name>
</gene>
<dbReference type="InterPro" id="IPR032770">
    <property type="entry name" value="DUF4537"/>
</dbReference>
<sequence length="648" mass="71743">MRARMVSVSQSPGEPHRRLLPLFLGLRNRNVSFVLDTSEAMSTALGSVKRLLIQTLLNKASLRDSLFNIIGFSYKVTRWSEHMVPCAPDTVYEALSWIHSLSSSPGRDLMAALSTAFSDLACHAVHLVTTGLPDHPEELLRALSTMAGERPVHVFHLSLSNPSSSSSLDDRTQDFIQCLTHATRGSCYVLPVGMDGAVEQVIPLYTAESQPSVPTCSPVKSCSQSTSVVPLQPLLPLSPLRCMRGNPFCPVSSCVLSGRALSVCSTEFLPGCRVLARRELDGLYYLGTVTQLVQGRRGVYVVEFDRPGTRRPEGGDDHAMRMSQQQQLVCSPDMLNHTQAHTHCLVPGDAVLSPWETDLRRYGPGRVVSGMETRDSVTVESGKGLQVLLWNGRLMQVPGDLAVWIPASQHERIVRELQRIPLPPCCNDNLLHVHSTMWAPYLYCTGTQCCPSAGGPCHCQIMQPWWPLRVPPCHVHGLREREGLERKKRQDRAELEKKVDLQLGELKETKEVEPETSSLSSSSLSGDEEAGAIGVKSVSLLASTEPSPLDKLGPEHGRPAWRYWRRSHPEPQHRQPEKVPRGKFQSMEISYPDVEISGSPNHSSMFQPLPGCERRVTIRDVFGLTDFKPRPKTRLQLTAGNTITGVYT</sequence>
<reference evidence="4" key="2">
    <citation type="submission" date="2025-08" db="UniProtKB">
        <authorList>
            <consortium name="Ensembl"/>
        </authorList>
    </citation>
    <scope>IDENTIFICATION</scope>
</reference>
<feature type="region of interest" description="Disordered" evidence="1">
    <location>
        <begin position="505"/>
        <end position="528"/>
    </location>
</feature>
<evidence type="ECO:0008006" key="6">
    <source>
        <dbReference type="Google" id="ProtNLM"/>
    </source>
</evidence>
<dbReference type="GeneTree" id="ENSGT00390000012348"/>
<dbReference type="PANTHER" id="PTHR14343">
    <property type="entry name" value="VWFA DOMAIN-CONTAINING PROTEIN"/>
    <property type="match status" value="1"/>
</dbReference>
<evidence type="ECO:0000259" key="3">
    <source>
        <dbReference type="Pfam" id="PF15057"/>
    </source>
</evidence>
<reference evidence="4" key="3">
    <citation type="submission" date="2025-09" db="UniProtKB">
        <authorList>
            <consortium name="Ensembl"/>
        </authorList>
    </citation>
    <scope>IDENTIFICATION</scope>
</reference>